<dbReference type="InterPro" id="IPR042118">
    <property type="entry name" value="QueA_dom1"/>
</dbReference>
<dbReference type="GO" id="GO:0005737">
    <property type="term" value="C:cytoplasm"/>
    <property type="evidence" value="ECO:0007669"/>
    <property type="project" value="UniProtKB-SubCell"/>
</dbReference>
<dbReference type="AlphaFoldDB" id="A0A2P5SVK2"/>
<dbReference type="RefSeq" id="WP_136130413.1">
    <property type="nucleotide sequence ID" value="NZ_PDKU01000005.1"/>
</dbReference>
<comment type="similarity">
    <text evidence="9 13">Belongs to the QueA family.</text>
</comment>
<evidence type="ECO:0000313" key="14">
    <source>
        <dbReference type="EMBL" id="PPI86348.1"/>
    </source>
</evidence>
<evidence type="ECO:0000256" key="9">
    <source>
        <dbReference type="ARBA" id="ARBA00061210"/>
    </source>
</evidence>
<dbReference type="GO" id="GO:0008616">
    <property type="term" value="P:tRNA queuosine(34) biosynthetic process"/>
    <property type="evidence" value="ECO:0007669"/>
    <property type="project" value="UniProtKB-UniRule"/>
</dbReference>
<accession>A0A2P5SVK2</accession>
<dbReference type="Pfam" id="PF02547">
    <property type="entry name" value="Queuosine_synth"/>
    <property type="match status" value="1"/>
</dbReference>
<evidence type="ECO:0000256" key="12">
    <source>
        <dbReference type="ARBA" id="ARBA00076160"/>
    </source>
</evidence>
<comment type="subunit">
    <text evidence="3 13">Monomer.</text>
</comment>
<evidence type="ECO:0000256" key="6">
    <source>
        <dbReference type="ARBA" id="ARBA00022691"/>
    </source>
</evidence>
<comment type="subcellular location">
    <subcellularLocation>
        <location evidence="1 13">Cytoplasm</location>
    </subcellularLocation>
</comment>
<dbReference type="FunFam" id="3.40.1780.10:FF:000001">
    <property type="entry name" value="S-adenosylmethionine:tRNA ribosyltransferase-isomerase"/>
    <property type="match status" value="1"/>
</dbReference>
<dbReference type="PANTHER" id="PTHR30307">
    <property type="entry name" value="S-ADENOSYLMETHIONINE:TRNA RIBOSYLTRANSFERASE-ISOMERASE"/>
    <property type="match status" value="1"/>
</dbReference>
<dbReference type="Gene3D" id="3.40.1780.10">
    <property type="entry name" value="QueA-like"/>
    <property type="match status" value="1"/>
</dbReference>
<dbReference type="NCBIfam" id="NF001140">
    <property type="entry name" value="PRK00147.1"/>
    <property type="match status" value="1"/>
</dbReference>
<dbReference type="UniPathway" id="UPA00392"/>
<evidence type="ECO:0000313" key="15">
    <source>
        <dbReference type="Proteomes" id="UP000296144"/>
    </source>
</evidence>
<gene>
    <name evidence="13 14" type="primary">queA</name>
    <name evidence="14" type="ORF">CRV10_03275</name>
</gene>
<evidence type="ECO:0000256" key="3">
    <source>
        <dbReference type="ARBA" id="ARBA00011245"/>
    </source>
</evidence>
<dbReference type="Gene3D" id="2.40.10.240">
    <property type="entry name" value="QueA-like"/>
    <property type="match status" value="1"/>
</dbReference>
<keyword evidence="14" id="KW-0413">Isomerase</keyword>
<dbReference type="InterPro" id="IPR036100">
    <property type="entry name" value="QueA_sf"/>
</dbReference>
<evidence type="ECO:0000256" key="13">
    <source>
        <dbReference type="HAMAP-Rule" id="MF_00113"/>
    </source>
</evidence>
<keyword evidence="5 13" id="KW-0808">Transferase</keyword>
<evidence type="ECO:0000256" key="7">
    <source>
        <dbReference type="ARBA" id="ARBA00022785"/>
    </source>
</evidence>
<evidence type="ECO:0000256" key="1">
    <source>
        <dbReference type="ARBA" id="ARBA00004496"/>
    </source>
</evidence>
<dbReference type="HAMAP" id="MF_00113">
    <property type="entry name" value="QueA"/>
    <property type="match status" value="1"/>
</dbReference>
<dbReference type="NCBIfam" id="TIGR00113">
    <property type="entry name" value="queA"/>
    <property type="match status" value="1"/>
</dbReference>
<comment type="caution">
    <text evidence="14">The sequence shown here is derived from an EMBL/GenBank/DDBJ whole genome shotgun (WGS) entry which is preliminary data.</text>
</comment>
<dbReference type="GO" id="GO:0051075">
    <property type="term" value="F:S-adenosylmethionine:tRNA ribosyltransferase-isomerase activity"/>
    <property type="evidence" value="ECO:0007669"/>
    <property type="project" value="UniProtKB-EC"/>
</dbReference>
<protein>
    <recommendedName>
        <fullName evidence="11 13">S-adenosylmethionine:tRNA ribosyltransferase-isomerase</fullName>
        <ecNumber evidence="10 13">2.4.99.17</ecNumber>
    </recommendedName>
    <alternativeName>
        <fullName evidence="12 13">Queuosine biosynthesis protein QueA</fullName>
    </alternativeName>
</protein>
<keyword evidence="6 13" id="KW-0949">S-adenosyl-L-methionine</keyword>
<dbReference type="EC" id="2.4.99.17" evidence="10 13"/>
<comment type="pathway">
    <text evidence="2 13">tRNA modification; tRNA-queuosine biosynthesis.</text>
</comment>
<name>A0A2P5SVK2_9GAMM</name>
<comment type="catalytic activity">
    <reaction evidence="8 13">
        <text>7-aminomethyl-7-carbaguanosine(34) in tRNA + S-adenosyl-L-methionine = epoxyqueuosine(34) in tRNA + adenine + L-methionine + 2 H(+)</text>
        <dbReference type="Rhea" id="RHEA:32155"/>
        <dbReference type="Rhea" id="RHEA-COMP:10342"/>
        <dbReference type="Rhea" id="RHEA-COMP:18582"/>
        <dbReference type="ChEBI" id="CHEBI:15378"/>
        <dbReference type="ChEBI" id="CHEBI:16708"/>
        <dbReference type="ChEBI" id="CHEBI:57844"/>
        <dbReference type="ChEBI" id="CHEBI:59789"/>
        <dbReference type="ChEBI" id="CHEBI:82833"/>
        <dbReference type="ChEBI" id="CHEBI:194443"/>
        <dbReference type="EC" id="2.4.99.17"/>
    </reaction>
</comment>
<proteinExistence type="inferred from homology"/>
<evidence type="ECO:0000256" key="2">
    <source>
        <dbReference type="ARBA" id="ARBA00004691"/>
    </source>
</evidence>
<dbReference type="EMBL" id="PDKU01000005">
    <property type="protein sequence ID" value="PPI86348.1"/>
    <property type="molecule type" value="Genomic_DNA"/>
</dbReference>
<keyword evidence="7 13" id="KW-0671">Queuosine biosynthesis</keyword>
<dbReference type="SUPFAM" id="SSF111337">
    <property type="entry name" value="QueA-like"/>
    <property type="match status" value="1"/>
</dbReference>
<keyword evidence="15" id="KW-1185">Reference proteome</keyword>
<evidence type="ECO:0000256" key="8">
    <source>
        <dbReference type="ARBA" id="ARBA00052751"/>
    </source>
</evidence>
<sequence>MLIKNFNFDLPKSLIAYFPTKQRRKCRLLFLNGLSGSINHGIFSDITNRINPGDLLILNNTRVIPARIFGRKKLSGGKIEILIEQILDNNCVLAQVKASHKLKPGMEIQLEKNGSTVKAISIMRYGRLFKIFFEDNRNVIDIINNIGHMPLPPYIKRPDINLDQELYQTVYGTIPGAIAAPTAGLHFDQFLLNKLREKGVNIAFITLHIGSSTFQPVKVKNIKDHNMHPEYVEVSQEVADAVINCKNQGKKIIAVGTTCVRSLESAAKINENKIISPFFDYTNIFIYPGYKYKIIDALITNFHLPQSTLIMLVSSFAGYQHTMNAYQTAIHNKYSFLSYGDAMFITKNPMAPQEKFN</sequence>
<dbReference type="InterPro" id="IPR003699">
    <property type="entry name" value="QueA"/>
</dbReference>
<dbReference type="InterPro" id="IPR042119">
    <property type="entry name" value="QueA_dom2"/>
</dbReference>
<evidence type="ECO:0000256" key="4">
    <source>
        <dbReference type="ARBA" id="ARBA00022490"/>
    </source>
</evidence>
<dbReference type="PANTHER" id="PTHR30307:SF0">
    <property type="entry name" value="S-ADENOSYLMETHIONINE:TRNA RIBOSYLTRANSFERASE-ISOMERASE"/>
    <property type="match status" value="1"/>
</dbReference>
<comment type="function">
    <text evidence="13">Transfers and isomerizes the ribose moiety from AdoMet to the 7-aminomethyl group of 7-deazaguanine (preQ1-tRNA) to give epoxyqueuosine (oQ-tRNA).</text>
</comment>
<dbReference type="OrthoDB" id="9805933at2"/>
<organism evidence="14 15">
    <name type="scientific">Candidatus Pantoea edessiphila</name>
    <dbReference type="NCBI Taxonomy" id="2044610"/>
    <lineage>
        <taxon>Bacteria</taxon>
        <taxon>Pseudomonadati</taxon>
        <taxon>Pseudomonadota</taxon>
        <taxon>Gammaproteobacteria</taxon>
        <taxon>Enterobacterales</taxon>
        <taxon>Erwiniaceae</taxon>
        <taxon>Pantoea</taxon>
    </lineage>
</organism>
<evidence type="ECO:0000256" key="11">
    <source>
        <dbReference type="ARBA" id="ARBA00069325"/>
    </source>
</evidence>
<evidence type="ECO:0000256" key="10">
    <source>
        <dbReference type="ARBA" id="ARBA00066503"/>
    </source>
</evidence>
<evidence type="ECO:0000256" key="5">
    <source>
        <dbReference type="ARBA" id="ARBA00022679"/>
    </source>
</evidence>
<keyword evidence="4 13" id="KW-0963">Cytoplasm</keyword>
<reference evidence="14 15" key="1">
    <citation type="journal article" date="2018" name="Genome Biol. Evol.">
        <title>Cladogenesis and Genomic Streamlining in Extracellular Endosymbionts of Tropical Stink Bugs.</title>
        <authorList>
            <person name="Otero-Bravo A."/>
            <person name="Goffredi S."/>
            <person name="Sabree Z.L."/>
        </authorList>
    </citation>
    <scope>NUCLEOTIDE SEQUENCE [LARGE SCALE GENOMIC DNA]</scope>
    <source>
        <strain evidence="14 15">SoEL</strain>
    </source>
</reference>
<dbReference type="Proteomes" id="UP000296144">
    <property type="component" value="Unassembled WGS sequence"/>
</dbReference>